<name>A0A9Q1CFJ8_HOLLE</name>
<dbReference type="Proteomes" id="UP001152320">
    <property type="component" value="Chromosome 4"/>
</dbReference>
<evidence type="ECO:0000313" key="1">
    <source>
        <dbReference type="EMBL" id="KAJ8043579.1"/>
    </source>
</evidence>
<accession>A0A9Q1CFJ8</accession>
<proteinExistence type="predicted"/>
<protein>
    <submittedName>
        <fullName evidence="1">Uncharacterized protein</fullName>
    </submittedName>
</protein>
<dbReference type="OrthoDB" id="10032694at2759"/>
<evidence type="ECO:0000313" key="2">
    <source>
        <dbReference type="Proteomes" id="UP001152320"/>
    </source>
</evidence>
<dbReference type="AlphaFoldDB" id="A0A9Q1CFJ8"/>
<sequence length="169" mass="18977">MLSRPMSAPLTKSMERLGSHIVKTKLKQSEDGRSLVFKTGGQPLTAVYITKPRLPSSSVSATTLRNRSKLLETTRGFVSKGESSNQLNDEIKQHKDLQSSLSNLHQQRVLIPTGEFLGLKADLCSSWKKNRELKRYKKGLIVESELLICDMSSHLHVSYLPYQSRQGAH</sequence>
<dbReference type="PANTHER" id="PTHR31424">
    <property type="entry name" value="PROTEIN CBG23806"/>
    <property type="match status" value="1"/>
</dbReference>
<gene>
    <name evidence="1" type="ORF">HOLleu_10742</name>
</gene>
<organism evidence="1 2">
    <name type="scientific">Holothuria leucospilota</name>
    <name type="common">Black long sea cucumber</name>
    <name type="synonym">Mertensiothuria leucospilota</name>
    <dbReference type="NCBI Taxonomy" id="206669"/>
    <lineage>
        <taxon>Eukaryota</taxon>
        <taxon>Metazoa</taxon>
        <taxon>Echinodermata</taxon>
        <taxon>Eleutherozoa</taxon>
        <taxon>Echinozoa</taxon>
        <taxon>Holothuroidea</taxon>
        <taxon>Aspidochirotacea</taxon>
        <taxon>Aspidochirotida</taxon>
        <taxon>Holothuriidae</taxon>
        <taxon>Holothuria</taxon>
    </lineage>
</organism>
<keyword evidence="2" id="KW-1185">Reference proteome</keyword>
<comment type="caution">
    <text evidence="1">The sequence shown here is derived from an EMBL/GenBank/DDBJ whole genome shotgun (WGS) entry which is preliminary data.</text>
</comment>
<dbReference type="EMBL" id="JAIZAY010000004">
    <property type="protein sequence ID" value="KAJ8043579.1"/>
    <property type="molecule type" value="Genomic_DNA"/>
</dbReference>
<reference evidence="1" key="1">
    <citation type="submission" date="2021-10" db="EMBL/GenBank/DDBJ databases">
        <title>Tropical sea cucumber genome reveals ecological adaptation and Cuvierian tubules defense mechanism.</title>
        <authorList>
            <person name="Chen T."/>
        </authorList>
    </citation>
    <scope>NUCLEOTIDE SEQUENCE</scope>
    <source>
        <strain evidence="1">Nanhai2018</strain>
        <tissue evidence="1">Muscle</tissue>
    </source>
</reference>